<keyword evidence="3 8" id="KW-0349">Heme</keyword>
<gene>
    <name evidence="10" type="ORF">ColLi_12816</name>
</gene>
<dbReference type="GO" id="GO:0004497">
    <property type="term" value="F:monooxygenase activity"/>
    <property type="evidence" value="ECO:0007669"/>
    <property type="project" value="UniProtKB-KW"/>
</dbReference>
<accession>A0AA37H1P9</accession>
<dbReference type="InterPro" id="IPR017972">
    <property type="entry name" value="Cyt_P450_CS"/>
</dbReference>
<keyword evidence="7 9" id="KW-0503">Monooxygenase</keyword>
<keyword evidence="11" id="KW-1185">Reference proteome</keyword>
<evidence type="ECO:0000256" key="2">
    <source>
        <dbReference type="ARBA" id="ARBA00010617"/>
    </source>
</evidence>
<dbReference type="SUPFAM" id="SSF48264">
    <property type="entry name" value="Cytochrome P450"/>
    <property type="match status" value="1"/>
</dbReference>
<comment type="similarity">
    <text evidence="2 9">Belongs to the cytochrome P450 family.</text>
</comment>
<dbReference type="PANTHER" id="PTHR46206">
    <property type="entry name" value="CYTOCHROME P450"/>
    <property type="match status" value="1"/>
</dbReference>
<dbReference type="InterPro" id="IPR002403">
    <property type="entry name" value="Cyt_P450_E_grp-IV"/>
</dbReference>
<sequence length="544" mass="62180">MAFQSSLMKLSLGSYIIPSPADQPFPYVVTVLLFILLLYSTGDHSSKLPELNPLKPLEFTNRRRMNEFIQQSQELAARGKAIFGTNPYKLYSEWGSVVVLPPDAIHELRSHPHLNFLEAASDDAHGYLPGFDPFSGNGEMTKVVNKYLTKDLAKHTKPLSEEATLVLHEILGGSTGKYQLQRQVQQSNTLSAAANFSTFTEWHQITPKHDIIRIVSRLSARVFMGEELCRDDEWVRVSANYASAAFSVGGELGHWPRWTRRIVHWFLPSCWKVRHLLATCRKVLKPHLERRHARKVTALAHGDTKPVFNDSIEWFEQEETKKRDATTRQIALSLVAIHTTSDLLQQTMIDLAYHPELFEPLREEILRVLDAEGLTKTALYNMKLMDSVIKESQRMKPHTLSTWRRLATQDVRLTNGFVIRKGQKTIVANIHMWDTAYYDNPTQFDGYRFLRMRSTDEEKMSQLVSTSVKHPGFGHGQHACPGRFFAANEVKIALVHLLLKYDWKLPDNAKPQTVTFGMAMLPDPGAKFLICRRKEELDLDSLAY</sequence>
<reference evidence="10 11" key="1">
    <citation type="submission" date="2021-07" db="EMBL/GenBank/DDBJ databases">
        <title>Genome data of Colletotrichum spaethianum.</title>
        <authorList>
            <person name="Utami Y.D."/>
            <person name="Hiruma K."/>
        </authorList>
    </citation>
    <scope>NUCLEOTIDE SEQUENCE [LARGE SCALE GENOMIC DNA]</scope>
    <source>
        <strain evidence="10 11">MAFF 242679</strain>
    </source>
</reference>
<dbReference type="GO" id="GO:0016705">
    <property type="term" value="F:oxidoreductase activity, acting on paired donors, with incorporation or reduction of molecular oxygen"/>
    <property type="evidence" value="ECO:0007669"/>
    <property type="project" value="InterPro"/>
</dbReference>
<protein>
    <submittedName>
        <fullName evidence="10">Cytochrome P450 monooxygenase eqxH</fullName>
    </submittedName>
</protein>
<dbReference type="InterPro" id="IPR001128">
    <property type="entry name" value="Cyt_P450"/>
</dbReference>
<evidence type="ECO:0000256" key="1">
    <source>
        <dbReference type="ARBA" id="ARBA00001971"/>
    </source>
</evidence>
<keyword evidence="6 8" id="KW-0408">Iron</keyword>
<evidence type="ECO:0000256" key="5">
    <source>
        <dbReference type="ARBA" id="ARBA00023002"/>
    </source>
</evidence>
<dbReference type="Gene3D" id="1.10.630.10">
    <property type="entry name" value="Cytochrome P450"/>
    <property type="match status" value="1"/>
</dbReference>
<dbReference type="GO" id="GO:0005506">
    <property type="term" value="F:iron ion binding"/>
    <property type="evidence" value="ECO:0007669"/>
    <property type="project" value="InterPro"/>
</dbReference>
<evidence type="ECO:0000256" key="6">
    <source>
        <dbReference type="ARBA" id="ARBA00023004"/>
    </source>
</evidence>
<proteinExistence type="inferred from homology"/>
<dbReference type="EMBL" id="BPPX01000047">
    <property type="protein sequence ID" value="GJC89978.1"/>
    <property type="molecule type" value="Genomic_DNA"/>
</dbReference>
<name>A0AA37H1P9_9PEZI</name>
<evidence type="ECO:0000256" key="8">
    <source>
        <dbReference type="PIRSR" id="PIRSR602403-1"/>
    </source>
</evidence>
<comment type="cofactor">
    <cofactor evidence="1 8">
        <name>heme</name>
        <dbReference type="ChEBI" id="CHEBI:30413"/>
    </cofactor>
</comment>
<dbReference type="GO" id="GO:0020037">
    <property type="term" value="F:heme binding"/>
    <property type="evidence" value="ECO:0007669"/>
    <property type="project" value="InterPro"/>
</dbReference>
<dbReference type="InterPro" id="IPR036396">
    <property type="entry name" value="Cyt_P450_sf"/>
</dbReference>
<evidence type="ECO:0000313" key="10">
    <source>
        <dbReference type="EMBL" id="GJC89978.1"/>
    </source>
</evidence>
<evidence type="ECO:0000256" key="4">
    <source>
        <dbReference type="ARBA" id="ARBA00022723"/>
    </source>
</evidence>
<evidence type="ECO:0000313" key="11">
    <source>
        <dbReference type="Proteomes" id="UP001055172"/>
    </source>
</evidence>
<comment type="caution">
    <text evidence="10">The sequence shown here is derived from an EMBL/GenBank/DDBJ whole genome shotgun (WGS) entry which is preliminary data.</text>
</comment>
<dbReference type="Pfam" id="PF00067">
    <property type="entry name" value="p450"/>
    <property type="match status" value="1"/>
</dbReference>
<feature type="binding site" description="axial binding residue" evidence="8">
    <location>
        <position position="480"/>
    </location>
    <ligand>
        <name>heme</name>
        <dbReference type="ChEBI" id="CHEBI:30413"/>
    </ligand>
    <ligandPart>
        <name>Fe</name>
        <dbReference type="ChEBI" id="CHEBI:18248"/>
    </ligandPart>
</feature>
<dbReference type="PRINTS" id="PR00465">
    <property type="entry name" value="EP450IV"/>
</dbReference>
<keyword evidence="4 8" id="KW-0479">Metal-binding</keyword>
<dbReference type="Proteomes" id="UP001055172">
    <property type="component" value="Unassembled WGS sequence"/>
</dbReference>
<dbReference type="CDD" id="cd11041">
    <property type="entry name" value="CYP503A1-like"/>
    <property type="match status" value="1"/>
</dbReference>
<dbReference type="PANTHER" id="PTHR46206:SF2">
    <property type="entry name" value="CYTOCHROME P450 MONOOXYGENASE AUSG-RELATED"/>
    <property type="match status" value="1"/>
</dbReference>
<dbReference type="PROSITE" id="PS00086">
    <property type="entry name" value="CYTOCHROME_P450"/>
    <property type="match status" value="1"/>
</dbReference>
<dbReference type="AlphaFoldDB" id="A0AA37H1P9"/>
<evidence type="ECO:0000256" key="7">
    <source>
        <dbReference type="ARBA" id="ARBA00023033"/>
    </source>
</evidence>
<evidence type="ECO:0000256" key="3">
    <source>
        <dbReference type="ARBA" id="ARBA00022617"/>
    </source>
</evidence>
<keyword evidence="5 9" id="KW-0560">Oxidoreductase</keyword>
<evidence type="ECO:0000256" key="9">
    <source>
        <dbReference type="RuleBase" id="RU000461"/>
    </source>
</evidence>
<organism evidence="10 11">
    <name type="scientific">Colletotrichum liriopes</name>
    <dbReference type="NCBI Taxonomy" id="708192"/>
    <lineage>
        <taxon>Eukaryota</taxon>
        <taxon>Fungi</taxon>
        <taxon>Dikarya</taxon>
        <taxon>Ascomycota</taxon>
        <taxon>Pezizomycotina</taxon>
        <taxon>Sordariomycetes</taxon>
        <taxon>Hypocreomycetidae</taxon>
        <taxon>Glomerellales</taxon>
        <taxon>Glomerellaceae</taxon>
        <taxon>Colletotrichum</taxon>
        <taxon>Colletotrichum spaethianum species complex</taxon>
    </lineage>
</organism>